<dbReference type="PROSITE" id="PS00028">
    <property type="entry name" value="ZINC_FINGER_C2H2_1"/>
    <property type="match status" value="2"/>
</dbReference>
<proteinExistence type="predicted"/>
<dbReference type="GO" id="GO:0005634">
    <property type="term" value="C:nucleus"/>
    <property type="evidence" value="ECO:0007669"/>
    <property type="project" value="UniProtKB-SubCell"/>
</dbReference>
<dbReference type="Proteomes" id="UP000826195">
    <property type="component" value="Unassembled WGS sequence"/>
</dbReference>
<gene>
    <name evidence="12" type="ORF">KQX54_003866</name>
</gene>
<feature type="domain" description="C2H2-type" evidence="11">
    <location>
        <begin position="68"/>
        <end position="95"/>
    </location>
</feature>
<name>A0AAV7IMZ2_COTGL</name>
<keyword evidence="4 10" id="KW-0863">Zinc-finger</keyword>
<protein>
    <recommendedName>
        <fullName evidence="11">C2H2-type domain-containing protein</fullName>
    </recommendedName>
</protein>
<accession>A0AAV7IMZ2</accession>
<evidence type="ECO:0000256" key="4">
    <source>
        <dbReference type="ARBA" id="ARBA00022771"/>
    </source>
</evidence>
<dbReference type="GO" id="GO:0000978">
    <property type="term" value="F:RNA polymerase II cis-regulatory region sequence-specific DNA binding"/>
    <property type="evidence" value="ECO:0007669"/>
    <property type="project" value="TreeGrafter"/>
</dbReference>
<keyword evidence="5" id="KW-0862">Zinc</keyword>
<dbReference type="SUPFAM" id="SSF57667">
    <property type="entry name" value="beta-beta-alpha zinc fingers"/>
    <property type="match status" value="2"/>
</dbReference>
<dbReference type="PANTHER" id="PTHR23235">
    <property type="entry name" value="KRUEPPEL-LIKE TRANSCRIPTION FACTOR"/>
    <property type="match status" value="1"/>
</dbReference>
<keyword evidence="8" id="KW-0804">Transcription</keyword>
<evidence type="ECO:0000259" key="11">
    <source>
        <dbReference type="PROSITE" id="PS50157"/>
    </source>
</evidence>
<dbReference type="InterPro" id="IPR036236">
    <property type="entry name" value="Znf_C2H2_sf"/>
</dbReference>
<dbReference type="Pfam" id="PF16622">
    <property type="entry name" value="zf-C2H2_11"/>
    <property type="match status" value="1"/>
</dbReference>
<keyword evidence="13" id="KW-1185">Reference proteome</keyword>
<comment type="subcellular location">
    <subcellularLocation>
        <location evidence="1">Nucleus</location>
    </subcellularLocation>
</comment>
<evidence type="ECO:0000256" key="2">
    <source>
        <dbReference type="ARBA" id="ARBA00022723"/>
    </source>
</evidence>
<evidence type="ECO:0000313" key="12">
    <source>
        <dbReference type="EMBL" id="KAH0553744.1"/>
    </source>
</evidence>
<evidence type="ECO:0000256" key="1">
    <source>
        <dbReference type="ARBA" id="ARBA00004123"/>
    </source>
</evidence>
<dbReference type="EMBL" id="JAHXZJ010001119">
    <property type="protein sequence ID" value="KAH0553744.1"/>
    <property type="molecule type" value="Genomic_DNA"/>
</dbReference>
<dbReference type="PANTHER" id="PTHR23235:SF120">
    <property type="entry name" value="KRUPPEL-LIKE FACTOR 15"/>
    <property type="match status" value="1"/>
</dbReference>
<feature type="domain" description="C2H2-type" evidence="11">
    <location>
        <begin position="125"/>
        <end position="147"/>
    </location>
</feature>
<dbReference type="Pfam" id="PF00096">
    <property type="entry name" value="zf-C2H2"/>
    <property type="match status" value="2"/>
</dbReference>
<evidence type="ECO:0000256" key="5">
    <source>
        <dbReference type="ARBA" id="ARBA00022833"/>
    </source>
</evidence>
<evidence type="ECO:0000313" key="13">
    <source>
        <dbReference type="Proteomes" id="UP000826195"/>
    </source>
</evidence>
<evidence type="ECO:0000256" key="6">
    <source>
        <dbReference type="ARBA" id="ARBA00023015"/>
    </source>
</evidence>
<keyword evidence="3" id="KW-0677">Repeat</keyword>
<dbReference type="GO" id="GO:0008270">
    <property type="term" value="F:zinc ion binding"/>
    <property type="evidence" value="ECO:0007669"/>
    <property type="project" value="UniProtKB-KW"/>
</dbReference>
<feature type="domain" description="C2H2-type" evidence="11">
    <location>
        <begin position="97"/>
        <end position="124"/>
    </location>
</feature>
<evidence type="ECO:0000256" key="10">
    <source>
        <dbReference type="PROSITE-ProRule" id="PRU00042"/>
    </source>
</evidence>
<evidence type="ECO:0000256" key="3">
    <source>
        <dbReference type="ARBA" id="ARBA00022737"/>
    </source>
</evidence>
<sequence>MSELLYLLGLPQSWSPWSGEGYQFVPDFNPHPVNSGARWRTYADPLNLPAAGQTLAVPGAPTRARSSYRCQNCGRIYSSTSTLRRHEKLECGKAPGYQCQICKKKYTHKHNLAAHMKLHYEEPKYACLNCDKKFYRRDRLAKHAASH</sequence>
<dbReference type="GO" id="GO:0000981">
    <property type="term" value="F:DNA-binding transcription factor activity, RNA polymerase II-specific"/>
    <property type="evidence" value="ECO:0007669"/>
    <property type="project" value="TreeGrafter"/>
</dbReference>
<keyword evidence="2" id="KW-0479">Metal-binding</keyword>
<dbReference type="InterPro" id="IPR041697">
    <property type="entry name" value="Znf-C2H2_11"/>
</dbReference>
<evidence type="ECO:0000256" key="7">
    <source>
        <dbReference type="ARBA" id="ARBA00023125"/>
    </source>
</evidence>
<keyword evidence="9" id="KW-0539">Nucleus</keyword>
<dbReference type="SMART" id="SM00355">
    <property type="entry name" value="ZnF_C2H2"/>
    <property type="match status" value="3"/>
</dbReference>
<evidence type="ECO:0000256" key="8">
    <source>
        <dbReference type="ARBA" id="ARBA00023163"/>
    </source>
</evidence>
<keyword evidence="7" id="KW-0238">DNA-binding</keyword>
<dbReference type="Gene3D" id="3.30.160.60">
    <property type="entry name" value="Classic Zinc Finger"/>
    <property type="match status" value="1"/>
</dbReference>
<reference evidence="12 13" key="1">
    <citation type="journal article" date="2021" name="J. Hered.">
        <title>A chromosome-level genome assembly of the parasitoid wasp, Cotesia glomerata (Hymenoptera: Braconidae).</title>
        <authorList>
            <person name="Pinto B.J."/>
            <person name="Weis J.J."/>
            <person name="Gamble T."/>
            <person name="Ode P.J."/>
            <person name="Paul R."/>
            <person name="Zaspel J.M."/>
        </authorList>
    </citation>
    <scope>NUCLEOTIDE SEQUENCE [LARGE SCALE GENOMIC DNA]</scope>
    <source>
        <strain evidence="12">CgM1</strain>
    </source>
</reference>
<organism evidence="12 13">
    <name type="scientific">Cotesia glomerata</name>
    <name type="common">Lepidopteran parasitic wasp</name>
    <name type="synonym">Apanteles glomeratus</name>
    <dbReference type="NCBI Taxonomy" id="32391"/>
    <lineage>
        <taxon>Eukaryota</taxon>
        <taxon>Metazoa</taxon>
        <taxon>Ecdysozoa</taxon>
        <taxon>Arthropoda</taxon>
        <taxon>Hexapoda</taxon>
        <taxon>Insecta</taxon>
        <taxon>Pterygota</taxon>
        <taxon>Neoptera</taxon>
        <taxon>Endopterygota</taxon>
        <taxon>Hymenoptera</taxon>
        <taxon>Apocrita</taxon>
        <taxon>Ichneumonoidea</taxon>
        <taxon>Braconidae</taxon>
        <taxon>Microgastrinae</taxon>
        <taxon>Cotesia</taxon>
    </lineage>
</organism>
<comment type="caution">
    <text evidence="12">The sequence shown here is derived from an EMBL/GenBank/DDBJ whole genome shotgun (WGS) entry which is preliminary data.</text>
</comment>
<evidence type="ECO:0000256" key="9">
    <source>
        <dbReference type="ARBA" id="ARBA00023242"/>
    </source>
</evidence>
<dbReference type="InterPro" id="IPR013087">
    <property type="entry name" value="Znf_C2H2_type"/>
</dbReference>
<dbReference type="PROSITE" id="PS50157">
    <property type="entry name" value="ZINC_FINGER_C2H2_2"/>
    <property type="match status" value="3"/>
</dbReference>
<dbReference type="AlphaFoldDB" id="A0AAV7IMZ2"/>
<keyword evidence="6" id="KW-0805">Transcription regulation</keyword>